<keyword evidence="1" id="KW-0040">ANK repeat</keyword>
<dbReference type="Pfam" id="PF22939">
    <property type="entry name" value="WHD_GPIID"/>
    <property type="match status" value="1"/>
</dbReference>
<dbReference type="RefSeq" id="XP_033391122.1">
    <property type="nucleotide sequence ID" value="XM_033539502.1"/>
</dbReference>
<evidence type="ECO:0000313" key="3">
    <source>
        <dbReference type="EMBL" id="KAF2135404.1"/>
    </source>
</evidence>
<dbReference type="Pfam" id="PF12796">
    <property type="entry name" value="Ank_2"/>
    <property type="match status" value="1"/>
</dbReference>
<dbReference type="InterPro" id="IPR054471">
    <property type="entry name" value="GPIID_WHD"/>
</dbReference>
<dbReference type="InterPro" id="IPR036770">
    <property type="entry name" value="Ankyrin_rpt-contain_sf"/>
</dbReference>
<feature type="repeat" description="ANK" evidence="1">
    <location>
        <begin position="419"/>
        <end position="451"/>
    </location>
</feature>
<evidence type="ECO:0000256" key="1">
    <source>
        <dbReference type="PROSITE-ProRule" id="PRU00023"/>
    </source>
</evidence>
<dbReference type="OrthoDB" id="4772757at2759"/>
<dbReference type="Gene3D" id="1.25.40.20">
    <property type="entry name" value="Ankyrin repeat-containing domain"/>
    <property type="match status" value="1"/>
</dbReference>
<accession>A0A6A6AWU2</accession>
<dbReference type="InterPro" id="IPR002110">
    <property type="entry name" value="Ankyrin_rpt"/>
</dbReference>
<sequence>MIDALDECPEDEERPKILRFLTEVMKELPLVRVFITSRREADITYTLESRGTPTIQLEARNMAADIEKYVSNKIERLQSGLDGRKLYVKDECLVQKIIATLTNRADGMFLWVDLQLRQLCKASARRRDEYVEQALDKLPSGLDATYRRILEQIQSYDDHMKDLAFNCLMWVFYAQRPLTMAELQHAIVVIDTHIASRNSGPVAEDEEAILSACANLVEKGPEGVVRPIHYSVKEFFTDPAQAASGMPVYINRVSHIHQKLAEACINELQLRLSSGPSTYWYDLKRCIEKAPFVWYAAHHFDGHLLEAGDLSEESMHKLNGFLSLGDGFIAAVQQLRAVNGYPSNQYFPDTYQNFVHLRPADSISLVFSSQLFHLGCLKDYRQRKNLPKGLIYQAASSGQIKAIRQLIEYGVDVNEKNEMGVGALYPAAANGFVEIAALLASKGADVNAQGGFYGNALQAASSGGREKI</sequence>
<name>A0A6A6AWU2_9PEZI</name>
<dbReference type="SUPFAM" id="SSF48403">
    <property type="entry name" value="Ankyrin repeat"/>
    <property type="match status" value="1"/>
</dbReference>
<keyword evidence="4" id="KW-1185">Reference proteome</keyword>
<gene>
    <name evidence="3" type="ORF">K452DRAFT_281591</name>
</gene>
<protein>
    <recommendedName>
        <fullName evidence="2">GPI inositol-deacylase winged helix domain-containing protein</fullName>
    </recommendedName>
</protein>
<evidence type="ECO:0000313" key="4">
    <source>
        <dbReference type="Proteomes" id="UP000799438"/>
    </source>
</evidence>
<dbReference type="PROSITE" id="PS50088">
    <property type="entry name" value="ANK_REPEAT"/>
    <property type="match status" value="2"/>
</dbReference>
<evidence type="ECO:0000259" key="2">
    <source>
        <dbReference type="Pfam" id="PF22939"/>
    </source>
</evidence>
<dbReference type="GeneID" id="54296998"/>
<dbReference type="Proteomes" id="UP000799438">
    <property type="component" value="Unassembled WGS sequence"/>
</dbReference>
<dbReference type="PANTHER" id="PTHR10039">
    <property type="entry name" value="AMELOGENIN"/>
    <property type="match status" value="1"/>
</dbReference>
<proteinExistence type="predicted"/>
<dbReference type="AlphaFoldDB" id="A0A6A6AWU2"/>
<reference evidence="3" key="1">
    <citation type="journal article" date="2020" name="Stud. Mycol.">
        <title>101 Dothideomycetes genomes: a test case for predicting lifestyles and emergence of pathogens.</title>
        <authorList>
            <person name="Haridas S."/>
            <person name="Albert R."/>
            <person name="Binder M."/>
            <person name="Bloem J."/>
            <person name="Labutti K."/>
            <person name="Salamov A."/>
            <person name="Andreopoulos B."/>
            <person name="Baker S."/>
            <person name="Barry K."/>
            <person name="Bills G."/>
            <person name="Bluhm B."/>
            <person name="Cannon C."/>
            <person name="Castanera R."/>
            <person name="Culley D."/>
            <person name="Daum C."/>
            <person name="Ezra D."/>
            <person name="Gonzalez J."/>
            <person name="Henrissat B."/>
            <person name="Kuo A."/>
            <person name="Liang C."/>
            <person name="Lipzen A."/>
            <person name="Lutzoni F."/>
            <person name="Magnuson J."/>
            <person name="Mondo S."/>
            <person name="Nolan M."/>
            <person name="Ohm R."/>
            <person name="Pangilinan J."/>
            <person name="Park H.-J."/>
            <person name="Ramirez L."/>
            <person name="Alfaro M."/>
            <person name="Sun H."/>
            <person name="Tritt A."/>
            <person name="Yoshinaga Y."/>
            <person name="Zwiers L.-H."/>
            <person name="Turgeon B."/>
            <person name="Goodwin S."/>
            <person name="Spatafora J."/>
            <person name="Crous P."/>
            <person name="Grigoriev I."/>
        </authorList>
    </citation>
    <scope>NUCLEOTIDE SEQUENCE</scope>
    <source>
        <strain evidence="3">CBS 121167</strain>
    </source>
</reference>
<feature type="non-terminal residue" evidence="3">
    <location>
        <position position="468"/>
    </location>
</feature>
<organism evidence="3 4">
    <name type="scientific">Aplosporella prunicola CBS 121167</name>
    <dbReference type="NCBI Taxonomy" id="1176127"/>
    <lineage>
        <taxon>Eukaryota</taxon>
        <taxon>Fungi</taxon>
        <taxon>Dikarya</taxon>
        <taxon>Ascomycota</taxon>
        <taxon>Pezizomycotina</taxon>
        <taxon>Dothideomycetes</taxon>
        <taxon>Dothideomycetes incertae sedis</taxon>
        <taxon>Botryosphaeriales</taxon>
        <taxon>Aplosporellaceae</taxon>
        <taxon>Aplosporella</taxon>
    </lineage>
</organism>
<dbReference type="EMBL" id="ML995589">
    <property type="protein sequence ID" value="KAF2135404.1"/>
    <property type="molecule type" value="Genomic_DNA"/>
</dbReference>
<feature type="domain" description="GPI inositol-deacylase winged helix" evidence="2">
    <location>
        <begin position="159"/>
        <end position="239"/>
    </location>
</feature>
<feature type="repeat" description="ANK" evidence="1">
    <location>
        <begin position="391"/>
        <end position="418"/>
    </location>
</feature>
<dbReference type="PROSITE" id="PS50297">
    <property type="entry name" value="ANK_REP_REGION"/>
    <property type="match status" value="1"/>
</dbReference>